<name>A0A937FIP8_9CLOT</name>
<dbReference type="PANTHER" id="PTHR42894">
    <property type="entry name" value="N-(5'-PHOSPHORIBOSYL)ANTHRANILATE ISOMERASE"/>
    <property type="match status" value="1"/>
</dbReference>
<dbReference type="EC" id="5.3.1.24" evidence="3 9"/>
<dbReference type="InterPro" id="IPR001240">
    <property type="entry name" value="PRAI_dom"/>
</dbReference>
<reference evidence="11" key="1">
    <citation type="submission" date="2021-01" db="EMBL/GenBank/DDBJ databases">
        <title>Genome public.</title>
        <authorList>
            <person name="Liu C."/>
            <person name="Sun Q."/>
        </authorList>
    </citation>
    <scope>NUCLEOTIDE SEQUENCE</scope>
    <source>
        <strain evidence="11">YIM B02565</strain>
    </source>
</reference>
<keyword evidence="7 9" id="KW-0057">Aromatic amino acid biosynthesis</keyword>
<dbReference type="CDD" id="cd00405">
    <property type="entry name" value="PRAI"/>
    <property type="match status" value="1"/>
</dbReference>
<sequence>MTKIKICGIRDIETAKFTENLGIDALGFILCPSKRRIQVNELKEITRSLKSDVDKVGVFVNQSEDYIKEAYYEGNLTMVQLHGEEDEDFIKRLPFTVIKAFNVDSFEEIKRALIFDVPYILLEGKGNERGGNGNSFPWELLGTLSKEERSRIILAGGLNAENVREAISLANPYMVDASSSLEVDGVKNKDKIEGFINKIRGLKYEI</sequence>
<dbReference type="SUPFAM" id="SSF51366">
    <property type="entry name" value="Ribulose-phoshate binding barrel"/>
    <property type="match status" value="1"/>
</dbReference>
<protein>
    <recommendedName>
        <fullName evidence="4 9">N-(5'-phosphoribosyl)anthranilate isomerase</fullName>
        <shortName evidence="9">PRAI</shortName>
        <ecNumber evidence="3 9">5.3.1.24</ecNumber>
    </recommendedName>
</protein>
<dbReference type="Pfam" id="PF00697">
    <property type="entry name" value="PRAI"/>
    <property type="match status" value="1"/>
</dbReference>
<evidence type="ECO:0000256" key="1">
    <source>
        <dbReference type="ARBA" id="ARBA00001164"/>
    </source>
</evidence>
<evidence type="ECO:0000313" key="11">
    <source>
        <dbReference type="EMBL" id="MBL4932868.1"/>
    </source>
</evidence>
<dbReference type="InterPro" id="IPR013785">
    <property type="entry name" value="Aldolase_TIM"/>
</dbReference>
<dbReference type="Proteomes" id="UP000623681">
    <property type="component" value="Unassembled WGS sequence"/>
</dbReference>
<comment type="caution">
    <text evidence="11">The sequence shown here is derived from an EMBL/GenBank/DDBJ whole genome shotgun (WGS) entry which is preliminary data.</text>
</comment>
<evidence type="ECO:0000256" key="4">
    <source>
        <dbReference type="ARBA" id="ARBA00022272"/>
    </source>
</evidence>
<dbReference type="EMBL" id="JAESWA010000023">
    <property type="protein sequence ID" value="MBL4932868.1"/>
    <property type="molecule type" value="Genomic_DNA"/>
</dbReference>
<dbReference type="GO" id="GO:0004640">
    <property type="term" value="F:phosphoribosylanthranilate isomerase activity"/>
    <property type="evidence" value="ECO:0007669"/>
    <property type="project" value="UniProtKB-UniRule"/>
</dbReference>
<dbReference type="HAMAP" id="MF_00135">
    <property type="entry name" value="PRAI"/>
    <property type="match status" value="1"/>
</dbReference>
<keyword evidence="8 9" id="KW-0413">Isomerase</keyword>
<comment type="similarity">
    <text evidence="9">Belongs to the TrpF family.</text>
</comment>
<comment type="pathway">
    <text evidence="2 9">Amino-acid biosynthesis; L-tryptophan biosynthesis; L-tryptophan from chorismate: step 3/5.</text>
</comment>
<dbReference type="InterPro" id="IPR011060">
    <property type="entry name" value="RibuloseP-bd_barrel"/>
</dbReference>
<organism evidence="11 12">
    <name type="scientific">Clostridium paridis</name>
    <dbReference type="NCBI Taxonomy" id="2803863"/>
    <lineage>
        <taxon>Bacteria</taxon>
        <taxon>Bacillati</taxon>
        <taxon>Bacillota</taxon>
        <taxon>Clostridia</taxon>
        <taxon>Eubacteriales</taxon>
        <taxon>Clostridiaceae</taxon>
        <taxon>Clostridium</taxon>
    </lineage>
</organism>
<dbReference type="RefSeq" id="WP_202768252.1">
    <property type="nucleotide sequence ID" value="NZ_JAESWA010000023.1"/>
</dbReference>
<dbReference type="AlphaFoldDB" id="A0A937FIP8"/>
<evidence type="ECO:0000256" key="6">
    <source>
        <dbReference type="ARBA" id="ARBA00022822"/>
    </source>
</evidence>
<evidence type="ECO:0000313" key="12">
    <source>
        <dbReference type="Proteomes" id="UP000623681"/>
    </source>
</evidence>
<proteinExistence type="inferred from homology"/>
<evidence type="ECO:0000256" key="3">
    <source>
        <dbReference type="ARBA" id="ARBA00012572"/>
    </source>
</evidence>
<keyword evidence="6 9" id="KW-0822">Tryptophan biosynthesis</keyword>
<keyword evidence="5 9" id="KW-0028">Amino-acid biosynthesis</keyword>
<dbReference type="InterPro" id="IPR044643">
    <property type="entry name" value="TrpF_fam"/>
</dbReference>
<evidence type="ECO:0000256" key="9">
    <source>
        <dbReference type="HAMAP-Rule" id="MF_00135"/>
    </source>
</evidence>
<dbReference type="Gene3D" id="3.20.20.70">
    <property type="entry name" value="Aldolase class I"/>
    <property type="match status" value="1"/>
</dbReference>
<evidence type="ECO:0000256" key="2">
    <source>
        <dbReference type="ARBA" id="ARBA00004664"/>
    </source>
</evidence>
<feature type="domain" description="N-(5'phosphoribosyl) anthranilate isomerase (PRAI)" evidence="10">
    <location>
        <begin position="4"/>
        <end position="197"/>
    </location>
</feature>
<dbReference type="PANTHER" id="PTHR42894:SF1">
    <property type="entry name" value="N-(5'-PHOSPHORIBOSYL)ANTHRANILATE ISOMERASE"/>
    <property type="match status" value="1"/>
</dbReference>
<evidence type="ECO:0000256" key="7">
    <source>
        <dbReference type="ARBA" id="ARBA00023141"/>
    </source>
</evidence>
<dbReference type="GO" id="GO:0000162">
    <property type="term" value="P:L-tryptophan biosynthetic process"/>
    <property type="evidence" value="ECO:0007669"/>
    <property type="project" value="UniProtKB-UniRule"/>
</dbReference>
<accession>A0A937FIP8</accession>
<gene>
    <name evidence="9" type="primary">trpF</name>
    <name evidence="11" type="ORF">JK634_13730</name>
</gene>
<evidence type="ECO:0000256" key="5">
    <source>
        <dbReference type="ARBA" id="ARBA00022605"/>
    </source>
</evidence>
<keyword evidence="12" id="KW-1185">Reference proteome</keyword>
<comment type="catalytic activity">
    <reaction evidence="1 9">
        <text>N-(5-phospho-beta-D-ribosyl)anthranilate = 1-(2-carboxyphenylamino)-1-deoxy-D-ribulose 5-phosphate</text>
        <dbReference type="Rhea" id="RHEA:21540"/>
        <dbReference type="ChEBI" id="CHEBI:18277"/>
        <dbReference type="ChEBI" id="CHEBI:58613"/>
        <dbReference type="EC" id="5.3.1.24"/>
    </reaction>
</comment>
<evidence type="ECO:0000259" key="10">
    <source>
        <dbReference type="Pfam" id="PF00697"/>
    </source>
</evidence>
<evidence type="ECO:0000256" key="8">
    <source>
        <dbReference type="ARBA" id="ARBA00023235"/>
    </source>
</evidence>